<sequence>MLHTFIPLRKSLILRILAFFASLPITDVLVYTNDLANILLSLCGLILYLFVFHQGKIMEKITAVFTFYSIMISINFLMMDVSSKIFFAVTNASSEQGKWTYGVRLANGGIWAASCLVRLLFWLGIYSFLRKPLMQIRLNLTTKMWLIVDSIILASTVGCFTSIYFTSGQSAVIYPLCIACIFSSLGCVCLVAYMSDAMQSAYQLQHLKQQREYYQDKMKEEERIRAIYHDMKNHLLVLENSQESEAARQMAKHLRSQIADYENYVHTGNEFLDIILKDKTEKAREKQIDFSVAVELGGIDFMEPLDLSTLFGNGIDNAMEASEKLPEDQRTILLKAGRVQNFLSVLIENCCKQEERPKNGRTSKTDEFLHGFGISNMQKTAEKYGGQLITRKENKKFILKILIPIP</sequence>
<dbReference type="Proteomes" id="UP000304953">
    <property type="component" value="Unassembled WGS sequence"/>
</dbReference>
<keyword evidence="1" id="KW-0547">Nucleotide-binding</keyword>
<reference evidence="1" key="1">
    <citation type="submission" date="2019-04" db="EMBL/GenBank/DDBJ databases">
        <title>Microbes associate with the intestines of laboratory mice.</title>
        <authorList>
            <person name="Navarre W."/>
            <person name="Wong E."/>
            <person name="Huang K."/>
            <person name="Tropini C."/>
            <person name="Ng K."/>
            <person name="Yu B."/>
        </authorList>
    </citation>
    <scope>NUCLEOTIDE SEQUENCE</scope>
    <source>
        <strain evidence="1">NM01_1-7b</strain>
    </source>
</reference>
<gene>
    <name evidence="1" type="ORF">E5329_04300</name>
</gene>
<proteinExistence type="predicted"/>
<comment type="caution">
    <text evidence="1">The sequence shown here is derived from an EMBL/GenBank/DDBJ whole genome shotgun (WGS) entry which is preliminary data.</text>
</comment>
<protein>
    <submittedName>
        <fullName evidence="1">ATP-binding protein</fullName>
    </submittedName>
</protein>
<evidence type="ECO:0000313" key="2">
    <source>
        <dbReference type="Proteomes" id="UP000304953"/>
    </source>
</evidence>
<accession>A0AC61S056</accession>
<keyword evidence="1" id="KW-0067">ATP-binding</keyword>
<evidence type="ECO:0000313" key="1">
    <source>
        <dbReference type="EMBL" id="TGY97628.1"/>
    </source>
</evidence>
<organism evidence="1 2">
    <name type="scientific">Petralouisia muris</name>
    <dbReference type="NCBI Taxonomy" id="3032872"/>
    <lineage>
        <taxon>Bacteria</taxon>
        <taxon>Bacillati</taxon>
        <taxon>Bacillota</taxon>
        <taxon>Clostridia</taxon>
        <taxon>Lachnospirales</taxon>
        <taxon>Lachnospiraceae</taxon>
        <taxon>Petralouisia</taxon>
    </lineage>
</organism>
<keyword evidence="2" id="KW-1185">Reference proteome</keyword>
<name>A0AC61S056_9FIRM</name>
<dbReference type="EMBL" id="SRYA01000006">
    <property type="protein sequence ID" value="TGY97628.1"/>
    <property type="molecule type" value="Genomic_DNA"/>
</dbReference>